<dbReference type="InterPro" id="IPR029058">
    <property type="entry name" value="AB_hydrolase_fold"/>
</dbReference>
<dbReference type="RefSeq" id="WP_380216786.1">
    <property type="nucleotide sequence ID" value="NZ_JBHTBN010000001.1"/>
</dbReference>
<reference evidence="3" key="1">
    <citation type="journal article" date="2019" name="Int. J. Syst. Evol. Microbiol.">
        <title>The Global Catalogue of Microorganisms (GCM) 10K type strain sequencing project: providing services to taxonomists for standard genome sequencing and annotation.</title>
        <authorList>
            <consortium name="The Broad Institute Genomics Platform"/>
            <consortium name="The Broad Institute Genome Sequencing Center for Infectious Disease"/>
            <person name="Wu L."/>
            <person name="Ma J."/>
        </authorList>
    </citation>
    <scope>NUCLEOTIDE SEQUENCE [LARGE SCALE GENOMIC DNA]</scope>
    <source>
        <strain evidence="3">CGMCC 1.16306</strain>
    </source>
</reference>
<evidence type="ECO:0000313" key="3">
    <source>
        <dbReference type="Proteomes" id="UP001596415"/>
    </source>
</evidence>
<evidence type="ECO:0000313" key="2">
    <source>
        <dbReference type="EMBL" id="MFC7356949.1"/>
    </source>
</evidence>
<name>A0ABW2MRI9_9FLAO</name>
<dbReference type="SUPFAM" id="SSF53474">
    <property type="entry name" value="alpha/beta-Hydrolases"/>
    <property type="match status" value="1"/>
</dbReference>
<dbReference type="Proteomes" id="UP001596415">
    <property type="component" value="Unassembled WGS sequence"/>
</dbReference>
<dbReference type="PANTHER" id="PTHR43265:SF1">
    <property type="entry name" value="ESTERASE ESTD"/>
    <property type="match status" value="1"/>
</dbReference>
<keyword evidence="3" id="KW-1185">Reference proteome</keyword>
<dbReference type="Gene3D" id="3.40.50.1820">
    <property type="entry name" value="alpha/beta hydrolase"/>
    <property type="match status" value="1"/>
</dbReference>
<feature type="domain" description="Serine aminopeptidase S33" evidence="1">
    <location>
        <begin position="69"/>
        <end position="274"/>
    </location>
</feature>
<dbReference type="InterPro" id="IPR053145">
    <property type="entry name" value="AB_hydrolase_Est10"/>
</dbReference>
<sequence>MKNLLTFLLVTIPLVCFSQDKSYTSEEIKVSKYVDGTLLVPINAEKPKLVIILAGSGPTDRNGNSMMAKSNTLKLLAEGLSAQGIATFRYDKRSVKMLKDRNPNVDHIKFDDFIEDATTTLDYFKKSTDFSEVYIAGHSQGSLIGMIAAKEGADGFISIAGAGQTIDKVIINQIGMQQPGLDKMAAASFKELREQGSTTSKHPLLASMFTKQVQPFMLNWMQYNPVTILPELAIPVLIVNGKEDLQVSVSEAELLFSVKPDAQYLLIDDMDHSLKYTSNNNNEQKTAQEFASVPVMPELIDSIATFVKK</sequence>
<keyword evidence="2" id="KW-0378">Hydrolase</keyword>
<dbReference type="Pfam" id="PF12146">
    <property type="entry name" value="Hydrolase_4"/>
    <property type="match status" value="1"/>
</dbReference>
<comment type="caution">
    <text evidence="2">The sequence shown here is derived from an EMBL/GenBank/DDBJ whole genome shotgun (WGS) entry which is preliminary data.</text>
</comment>
<evidence type="ECO:0000259" key="1">
    <source>
        <dbReference type="Pfam" id="PF12146"/>
    </source>
</evidence>
<organism evidence="2 3">
    <name type="scientific">Jejudonia soesokkakensis</name>
    <dbReference type="NCBI Taxonomy" id="1323432"/>
    <lineage>
        <taxon>Bacteria</taxon>
        <taxon>Pseudomonadati</taxon>
        <taxon>Bacteroidota</taxon>
        <taxon>Flavobacteriia</taxon>
        <taxon>Flavobacteriales</taxon>
        <taxon>Flavobacteriaceae</taxon>
        <taxon>Jejudonia</taxon>
    </lineage>
</organism>
<dbReference type="PANTHER" id="PTHR43265">
    <property type="entry name" value="ESTERASE ESTD"/>
    <property type="match status" value="1"/>
</dbReference>
<proteinExistence type="predicted"/>
<gene>
    <name evidence="2" type="ORF">ACFQO1_04575</name>
</gene>
<dbReference type="EMBL" id="JBHTBN010000001">
    <property type="protein sequence ID" value="MFC7356949.1"/>
    <property type="molecule type" value="Genomic_DNA"/>
</dbReference>
<protein>
    <submittedName>
        <fullName evidence="2">Alpha/beta hydrolase</fullName>
    </submittedName>
</protein>
<dbReference type="InterPro" id="IPR022742">
    <property type="entry name" value="Hydrolase_4"/>
</dbReference>
<dbReference type="GO" id="GO:0016787">
    <property type="term" value="F:hydrolase activity"/>
    <property type="evidence" value="ECO:0007669"/>
    <property type="project" value="UniProtKB-KW"/>
</dbReference>
<accession>A0ABW2MRI9</accession>